<name>A0A645ICQ1_9ZZZZ</name>
<dbReference type="SUPFAM" id="SSF56784">
    <property type="entry name" value="HAD-like"/>
    <property type="match status" value="1"/>
</dbReference>
<gene>
    <name evidence="1" type="primary">gph_81</name>
    <name evidence="1" type="ORF">SDC9_196523</name>
</gene>
<dbReference type="EMBL" id="VSSQ01111657">
    <property type="protein sequence ID" value="MPN48910.1"/>
    <property type="molecule type" value="Genomic_DNA"/>
</dbReference>
<dbReference type="GO" id="GO:0006281">
    <property type="term" value="P:DNA repair"/>
    <property type="evidence" value="ECO:0007669"/>
    <property type="project" value="TreeGrafter"/>
</dbReference>
<dbReference type="EC" id="3.1.3.18" evidence="1"/>
<protein>
    <submittedName>
        <fullName evidence="1">Phosphoglycolate phosphatase</fullName>
        <ecNumber evidence="1">3.1.3.18</ecNumber>
    </submittedName>
</protein>
<dbReference type="Gene3D" id="3.40.50.1000">
    <property type="entry name" value="HAD superfamily/HAD-like"/>
    <property type="match status" value="1"/>
</dbReference>
<dbReference type="PANTHER" id="PTHR43434">
    <property type="entry name" value="PHOSPHOGLYCOLATE PHOSPHATASE"/>
    <property type="match status" value="1"/>
</dbReference>
<accession>A0A645ICQ1</accession>
<sequence>MLQSIRQTGIAMAICSNGSRIYLDHACAHTGITEFFSIIDCEHVGTTKSEAAAKLLKRLGAKGGFLVGDRALDIAAAHDNGLISVGIAVGYGGDEVYQANFVARDHKELEQILLQQINNR</sequence>
<dbReference type="InterPro" id="IPR041492">
    <property type="entry name" value="HAD_2"/>
</dbReference>
<dbReference type="AlphaFoldDB" id="A0A645ICQ1"/>
<dbReference type="GO" id="GO:0008967">
    <property type="term" value="F:phosphoglycolate phosphatase activity"/>
    <property type="evidence" value="ECO:0007669"/>
    <property type="project" value="UniProtKB-EC"/>
</dbReference>
<dbReference type="PANTHER" id="PTHR43434:SF1">
    <property type="entry name" value="PHOSPHOGLYCOLATE PHOSPHATASE"/>
    <property type="match status" value="1"/>
</dbReference>
<reference evidence="1" key="1">
    <citation type="submission" date="2019-08" db="EMBL/GenBank/DDBJ databases">
        <authorList>
            <person name="Kucharzyk K."/>
            <person name="Murdoch R.W."/>
            <person name="Higgins S."/>
            <person name="Loffler F."/>
        </authorList>
    </citation>
    <scope>NUCLEOTIDE SEQUENCE</scope>
</reference>
<dbReference type="Pfam" id="PF13419">
    <property type="entry name" value="HAD_2"/>
    <property type="match status" value="1"/>
</dbReference>
<dbReference type="InterPro" id="IPR050155">
    <property type="entry name" value="HAD-like_hydrolase_sf"/>
</dbReference>
<comment type="caution">
    <text evidence="1">The sequence shown here is derived from an EMBL/GenBank/DDBJ whole genome shotgun (WGS) entry which is preliminary data.</text>
</comment>
<evidence type="ECO:0000313" key="1">
    <source>
        <dbReference type="EMBL" id="MPN48910.1"/>
    </source>
</evidence>
<dbReference type="InterPro" id="IPR023214">
    <property type="entry name" value="HAD_sf"/>
</dbReference>
<dbReference type="InterPro" id="IPR036412">
    <property type="entry name" value="HAD-like_sf"/>
</dbReference>
<organism evidence="1">
    <name type="scientific">bioreactor metagenome</name>
    <dbReference type="NCBI Taxonomy" id="1076179"/>
    <lineage>
        <taxon>unclassified sequences</taxon>
        <taxon>metagenomes</taxon>
        <taxon>ecological metagenomes</taxon>
    </lineage>
</organism>
<keyword evidence="1" id="KW-0378">Hydrolase</keyword>
<proteinExistence type="predicted"/>